<evidence type="ECO:0000259" key="3">
    <source>
        <dbReference type="SMART" id="SM00043"/>
    </source>
</evidence>
<dbReference type="GO" id="GO:0005770">
    <property type="term" value="C:late endosome"/>
    <property type="evidence" value="ECO:0007669"/>
    <property type="project" value="TreeGrafter"/>
</dbReference>
<dbReference type="GO" id="GO:0005615">
    <property type="term" value="C:extracellular space"/>
    <property type="evidence" value="ECO:0007669"/>
    <property type="project" value="TreeGrafter"/>
</dbReference>
<dbReference type="InterPro" id="IPR000010">
    <property type="entry name" value="Cystatin_dom"/>
</dbReference>
<dbReference type="GO" id="GO:1903979">
    <property type="term" value="P:negative regulation of microglial cell activation"/>
    <property type="evidence" value="ECO:0007669"/>
    <property type="project" value="TreeGrafter"/>
</dbReference>
<comment type="similarity">
    <text evidence="1">Belongs to the cystatin family.</text>
</comment>
<evidence type="ECO:0000256" key="2">
    <source>
        <dbReference type="ARBA" id="ARBA00023157"/>
    </source>
</evidence>
<keyword evidence="2" id="KW-1015">Disulfide bond</keyword>
<feature type="domain" description="Cystatin" evidence="3">
    <location>
        <begin position="32"/>
        <end position="143"/>
    </location>
</feature>
<dbReference type="GO" id="GO:0031643">
    <property type="term" value="P:positive regulation of myelination"/>
    <property type="evidence" value="ECO:0007669"/>
    <property type="project" value="TreeGrafter"/>
</dbReference>
<dbReference type="InterPro" id="IPR042886">
    <property type="entry name" value="Cystatin-F"/>
</dbReference>
<dbReference type="FunFam" id="3.10.450.10:FF:000004">
    <property type="entry name" value="Cystatin C"/>
    <property type="match status" value="1"/>
</dbReference>
<accession>A0AAD8GC16</accession>
<keyword evidence="5" id="KW-1185">Reference proteome</keyword>
<dbReference type="GO" id="GO:0006955">
    <property type="term" value="P:immune response"/>
    <property type="evidence" value="ECO:0007669"/>
    <property type="project" value="InterPro"/>
</dbReference>
<dbReference type="GO" id="GO:0005794">
    <property type="term" value="C:Golgi apparatus"/>
    <property type="evidence" value="ECO:0007669"/>
    <property type="project" value="TreeGrafter"/>
</dbReference>
<dbReference type="PANTHER" id="PTHR47141:SF1">
    <property type="entry name" value="CYSTATIN-F"/>
    <property type="match status" value="1"/>
</dbReference>
<evidence type="ECO:0000313" key="4">
    <source>
        <dbReference type="EMBL" id="KAK1171618.1"/>
    </source>
</evidence>
<dbReference type="PANTHER" id="PTHR47141">
    <property type="entry name" value="CYSTATIN-F"/>
    <property type="match status" value="1"/>
</dbReference>
<dbReference type="SUPFAM" id="SSF54403">
    <property type="entry name" value="Cystatin/monellin"/>
    <property type="match status" value="1"/>
</dbReference>
<dbReference type="CDD" id="cd00042">
    <property type="entry name" value="CY"/>
    <property type="match status" value="1"/>
</dbReference>
<proteinExistence type="inferred from homology"/>
<name>A0AAD8GC16_ACIOX</name>
<dbReference type="Pfam" id="PF00031">
    <property type="entry name" value="Cystatin"/>
    <property type="match status" value="1"/>
</dbReference>
<evidence type="ECO:0000313" key="5">
    <source>
        <dbReference type="Proteomes" id="UP001230051"/>
    </source>
</evidence>
<gene>
    <name evidence="4" type="primary">Cst7</name>
    <name evidence="4" type="ORF">AOXY_G6485</name>
</gene>
<evidence type="ECO:0000256" key="1">
    <source>
        <dbReference type="ARBA" id="ARBA00009403"/>
    </source>
</evidence>
<dbReference type="Gene3D" id="3.10.450.10">
    <property type="match status" value="1"/>
</dbReference>
<dbReference type="GO" id="GO:0004869">
    <property type="term" value="F:cysteine-type endopeptidase inhibitor activity"/>
    <property type="evidence" value="ECO:0007669"/>
    <property type="project" value="InterPro"/>
</dbReference>
<organism evidence="4 5">
    <name type="scientific">Acipenser oxyrinchus oxyrinchus</name>
    <dbReference type="NCBI Taxonomy" id="40147"/>
    <lineage>
        <taxon>Eukaryota</taxon>
        <taxon>Metazoa</taxon>
        <taxon>Chordata</taxon>
        <taxon>Craniata</taxon>
        <taxon>Vertebrata</taxon>
        <taxon>Euteleostomi</taxon>
        <taxon>Actinopterygii</taxon>
        <taxon>Chondrostei</taxon>
        <taxon>Acipenseriformes</taxon>
        <taxon>Acipenseridae</taxon>
        <taxon>Acipenser</taxon>
    </lineage>
</organism>
<dbReference type="GO" id="GO:0005783">
    <property type="term" value="C:endoplasmic reticulum"/>
    <property type="evidence" value="ECO:0007669"/>
    <property type="project" value="TreeGrafter"/>
</dbReference>
<reference evidence="4" key="1">
    <citation type="submission" date="2022-02" db="EMBL/GenBank/DDBJ databases">
        <title>Atlantic sturgeon de novo genome assembly.</title>
        <authorList>
            <person name="Stock M."/>
            <person name="Klopp C."/>
            <person name="Guiguen Y."/>
            <person name="Cabau C."/>
            <person name="Parinello H."/>
            <person name="Santidrian Yebra-Pimentel E."/>
            <person name="Kuhl H."/>
            <person name="Dirks R.P."/>
            <person name="Guessner J."/>
            <person name="Wuertz S."/>
            <person name="Du K."/>
            <person name="Schartl M."/>
        </authorList>
    </citation>
    <scope>NUCLEOTIDE SEQUENCE</scope>
    <source>
        <strain evidence="4">STURGEONOMICS-FGT-2020</strain>
        <tissue evidence="4">Whole blood</tissue>
    </source>
</reference>
<dbReference type="InterPro" id="IPR046350">
    <property type="entry name" value="Cystatin_sf"/>
</dbReference>
<dbReference type="EMBL" id="JAGXEW010000005">
    <property type="protein sequence ID" value="KAK1171618.1"/>
    <property type="molecule type" value="Genomic_DNA"/>
</dbReference>
<dbReference type="GO" id="GO:0005764">
    <property type="term" value="C:lysosome"/>
    <property type="evidence" value="ECO:0007669"/>
    <property type="project" value="TreeGrafter"/>
</dbReference>
<protein>
    <submittedName>
        <fullName evidence="4">Cystatin-F-like isoform X2</fullName>
    </submittedName>
</protein>
<dbReference type="SMART" id="SM00043">
    <property type="entry name" value="CY"/>
    <property type="match status" value="1"/>
</dbReference>
<dbReference type="AlphaFoldDB" id="A0AAD8GC16"/>
<comment type="caution">
    <text evidence="4">The sequence shown here is derived from an EMBL/GenBank/DDBJ whole genome shotgun (WGS) entry which is preliminary data.</text>
</comment>
<dbReference type="Proteomes" id="UP001230051">
    <property type="component" value="Unassembled WGS sequence"/>
</dbReference>
<sequence length="143" mass="16037">MGTGTKLLLLIAFGCAAISNVLLQIHKLDIVDKPGAAKPVSTNDSGVQTAAKIATYEFNNRSNDIFLFKVSAIDKAKVQVVKGIKYIMEVKITRTVCRKKGNPDLEKCQFQPDGKLKQIFKCHFEVWSIPWLHWMKTTVLICQ</sequence>